<keyword evidence="9" id="KW-1185">Reference proteome</keyword>
<feature type="transmembrane region" description="Helical" evidence="6">
    <location>
        <begin position="40"/>
        <end position="64"/>
    </location>
</feature>
<comment type="subcellular location">
    <subcellularLocation>
        <location evidence="1">Endomembrane system</location>
        <topology evidence="1">Multi-pass membrane protein</topology>
    </subcellularLocation>
</comment>
<dbReference type="InParanoid" id="A0A1Y2G639"/>
<feature type="transmembrane region" description="Helical" evidence="6">
    <location>
        <begin position="136"/>
        <end position="159"/>
    </location>
</feature>
<feature type="transmembrane region" description="Helical" evidence="6">
    <location>
        <begin position="346"/>
        <end position="364"/>
    </location>
</feature>
<keyword evidence="5 6" id="KW-0472">Membrane</keyword>
<dbReference type="InterPro" id="IPR011701">
    <property type="entry name" value="MFS"/>
</dbReference>
<dbReference type="Gene3D" id="1.20.1250.20">
    <property type="entry name" value="MFS general substrate transporter like domains"/>
    <property type="match status" value="1"/>
</dbReference>
<dbReference type="InterPro" id="IPR020846">
    <property type="entry name" value="MFS_dom"/>
</dbReference>
<dbReference type="GO" id="GO:0005886">
    <property type="term" value="C:plasma membrane"/>
    <property type="evidence" value="ECO:0007669"/>
    <property type="project" value="TreeGrafter"/>
</dbReference>
<feature type="transmembrane region" description="Helical" evidence="6">
    <location>
        <begin position="509"/>
        <end position="528"/>
    </location>
</feature>
<dbReference type="InterPro" id="IPR036259">
    <property type="entry name" value="MFS_trans_sf"/>
</dbReference>
<gene>
    <name evidence="8" type="ORF">BCR35DRAFT_349259</name>
</gene>
<keyword evidence="2" id="KW-0813">Transport</keyword>
<feature type="transmembrane region" description="Helical" evidence="6">
    <location>
        <begin position="195"/>
        <end position="215"/>
    </location>
</feature>
<dbReference type="Gene3D" id="1.20.1720.10">
    <property type="entry name" value="Multidrug resistance protein D"/>
    <property type="match status" value="1"/>
</dbReference>
<dbReference type="PANTHER" id="PTHR23501:SF191">
    <property type="entry name" value="VACUOLAR BASIC AMINO ACID TRANSPORTER 4"/>
    <property type="match status" value="1"/>
</dbReference>
<evidence type="ECO:0000256" key="6">
    <source>
        <dbReference type="SAM" id="Phobius"/>
    </source>
</evidence>
<feature type="transmembrane region" description="Helical" evidence="6">
    <location>
        <begin position="268"/>
        <end position="286"/>
    </location>
</feature>
<dbReference type="OrthoDB" id="3437016at2759"/>
<feature type="transmembrane region" description="Helical" evidence="6">
    <location>
        <begin position="401"/>
        <end position="424"/>
    </location>
</feature>
<feature type="transmembrane region" description="Helical" evidence="6">
    <location>
        <begin position="107"/>
        <end position="124"/>
    </location>
</feature>
<feature type="transmembrane region" description="Helical" evidence="6">
    <location>
        <begin position="306"/>
        <end position="334"/>
    </location>
</feature>
<dbReference type="PANTHER" id="PTHR23501">
    <property type="entry name" value="MAJOR FACILITATOR SUPERFAMILY"/>
    <property type="match status" value="1"/>
</dbReference>
<dbReference type="GO" id="GO:0000329">
    <property type="term" value="C:fungal-type vacuole membrane"/>
    <property type="evidence" value="ECO:0007669"/>
    <property type="project" value="TreeGrafter"/>
</dbReference>
<proteinExistence type="predicted"/>
<dbReference type="SUPFAM" id="SSF103473">
    <property type="entry name" value="MFS general substrate transporter"/>
    <property type="match status" value="1"/>
</dbReference>
<dbReference type="Proteomes" id="UP000193467">
    <property type="component" value="Unassembled WGS sequence"/>
</dbReference>
<feature type="domain" description="Major facilitator superfamily (MFS) profile" evidence="7">
    <location>
        <begin position="42"/>
        <end position="533"/>
    </location>
</feature>
<dbReference type="GO" id="GO:0015174">
    <property type="term" value="F:basic amino acid transmembrane transporter activity"/>
    <property type="evidence" value="ECO:0007669"/>
    <property type="project" value="TreeGrafter"/>
</dbReference>
<dbReference type="Pfam" id="PF07690">
    <property type="entry name" value="MFS_1"/>
    <property type="match status" value="1"/>
</dbReference>
<evidence type="ECO:0000256" key="5">
    <source>
        <dbReference type="ARBA" id="ARBA00023136"/>
    </source>
</evidence>
<feature type="transmembrane region" description="Helical" evidence="6">
    <location>
        <begin position="76"/>
        <end position="95"/>
    </location>
</feature>
<feature type="transmembrane region" description="Helical" evidence="6">
    <location>
        <begin position="171"/>
        <end position="188"/>
    </location>
</feature>
<comment type="caution">
    <text evidence="8">The sequence shown here is derived from an EMBL/GenBank/DDBJ whole genome shotgun (WGS) entry which is preliminary data.</text>
</comment>
<evidence type="ECO:0000256" key="1">
    <source>
        <dbReference type="ARBA" id="ARBA00004127"/>
    </source>
</evidence>
<protein>
    <submittedName>
        <fullName evidence="8">Vacuolar amino acid permease</fullName>
    </submittedName>
</protein>
<dbReference type="EMBL" id="MCGR01000001">
    <property type="protein sequence ID" value="ORY92960.1"/>
    <property type="molecule type" value="Genomic_DNA"/>
</dbReference>
<feature type="transmembrane region" description="Helical" evidence="6">
    <location>
        <begin position="370"/>
        <end position="389"/>
    </location>
</feature>
<evidence type="ECO:0000313" key="8">
    <source>
        <dbReference type="EMBL" id="ORY92960.1"/>
    </source>
</evidence>
<organism evidence="8 9">
    <name type="scientific">Leucosporidium creatinivorum</name>
    <dbReference type="NCBI Taxonomy" id="106004"/>
    <lineage>
        <taxon>Eukaryota</taxon>
        <taxon>Fungi</taxon>
        <taxon>Dikarya</taxon>
        <taxon>Basidiomycota</taxon>
        <taxon>Pucciniomycotina</taxon>
        <taxon>Microbotryomycetes</taxon>
        <taxon>Leucosporidiales</taxon>
        <taxon>Leucosporidium</taxon>
    </lineage>
</organism>
<dbReference type="GO" id="GO:0012505">
    <property type="term" value="C:endomembrane system"/>
    <property type="evidence" value="ECO:0007669"/>
    <property type="project" value="UniProtKB-SubCell"/>
</dbReference>
<dbReference type="PROSITE" id="PS50850">
    <property type="entry name" value="MFS"/>
    <property type="match status" value="1"/>
</dbReference>
<feature type="transmembrane region" description="Helical" evidence="6">
    <location>
        <begin position="235"/>
        <end position="256"/>
    </location>
</feature>
<keyword evidence="3 6" id="KW-0812">Transmembrane</keyword>
<accession>A0A1Y2G639</accession>
<evidence type="ECO:0000259" key="7">
    <source>
        <dbReference type="PROSITE" id="PS50850"/>
    </source>
</evidence>
<evidence type="ECO:0000256" key="3">
    <source>
        <dbReference type="ARBA" id="ARBA00022692"/>
    </source>
</evidence>
<reference evidence="8 9" key="1">
    <citation type="submission" date="2016-07" db="EMBL/GenBank/DDBJ databases">
        <title>Pervasive Adenine N6-methylation of Active Genes in Fungi.</title>
        <authorList>
            <consortium name="DOE Joint Genome Institute"/>
            <person name="Mondo S.J."/>
            <person name="Dannebaum R.O."/>
            <person name="Kuo R.C."/>
            <person name="Labutti K."/>
            <person name="Haridas S."/>
            <person name="Kuo A."/>
            <person name="Salamov A."/>
            <person name="Ahrendt S.R."/>
            <person name="Lipzen A."/>
            <person name="Sullivan W."/>
            <person name="Andreopoulos W.B."/>
            <person name="Clum A."/>
            <person name="Lindquist E."/>
            <person name="Daum C."/>
            <person name="Ramamoorthy G.K."/>
            <person name="Gryganskyi A."/>
            <person name="Culley D."/>
            <person name="Magnuson J.K."/>
            <person name="James T.Y."/>
            <person name="O'Malley M.A."/>
            <person name="Stajich J.E."/>
            <person name="Spatafora J.W."/>
            <person name="Visel A."/>
            <person name="Grigoriev I.V."/>
        </authorList>
    </citation>
    <scope>NUCLEOTIDE SEQUENCE [LARGE SCALE GENOMIC DNA]</scope>
    <source>
        <strain evidence="8 9">62-1032</strain>
    </source>
</reference>
<keyword evidence="4 6" id="KW-1133">Transmembrane helix</keyword>
<evidence type="ECO:0000256" key="4">
    <source>
        <dbReference type="ARBA" id="ARBA00022989"/>
    </source>
</evidence>
<sequence length="557" mass="59121">MASERTLLLPPTSALGGLEGQRAKDEEEVAALDLPFSTKAVILAGTFFAVFVSAIDVTVVAPLVQPIAASFHASHESSWLGTSFLLANITFTPLYGRLADIVGRRTASASAVALFTLGTLLCAVAPSMRWFMLARFVAGAGGGGISTTSSIIVCDLFHLKQRGLVGSVSNSIWALGAALGGPLGGFVTDAFGWRAAFGLQVPLLAIALVSGLSNINYPVVGARHGESTRDKLRRIDFAGCGLILLSFGNFLVSLSLRNNERLPWMNPWLIASTALAPIFLIAFILVEANYALEPILPLKILTRRTPLFVLFVTVFVAVCNFGIAYHLPIFFLAVEGTTAGEAGAHLLPTSIANIVGGFAAGWVLHSTGKYYTTSAIAGFIAVVGVLLTSQLDPSSSEYLKWLSVVPMGFGFVYILNSSFIALLASVENTDIPAVTGALWLFRTAGQVVGVASTSAIMQGVLASALSARITGKGSKKIIKHILEDSSQIPRLSPELQVAAREGYLVALRAVFWFCALFAFLAWLSMLAIPPLPVEDAEIVEPTEEEPEWEASDSAFLL</sequence>
<evidence type="ECO:0000313" key="9">
    <source>
        <dbReference type="Proteomes" id="UP000193467"/>
    </source>
</evidence>
<dbReference type="STRING" id="106004.A0A1Y2G639"/>
<evidence type="ECO:0000256" key="2">
    <source>
        <dbReference type="ARBA" id="ARBA00022448"/>
    </source>
</evidence>
<dbReference type="AlphaFoldDB" id="A0A1Y2G639"/>
<name>A0A1Y2G639_9BASI</name>